<evidence type="ECO:0000313" key="2">
    <source>
        <dbReference type="Proteomes" id="UP000515733"/>
    </source>
</evidence>
<dbReference type="AlphaFoldDB" id="A0A6S6Y4Y5"/>
<dbReference type="EMBL" id="LR778301">
    <property type="protein sequence ID" value="CAB1367658.1"/>
    <property type="molecule type" value="Genomic_DNA"/>
</dbReference>
<name>A0A6S6Y4Y5_9PROT</name>
<evidence type="ECO:0000313" key="1">
    <source>
        <dbReference type="EMBL" id="CAB1367658.1"/>
    </source>
</evidence>
<accession>A0A6S6Y4Y5</accession>
<sequence length="39" mass="4668">MSDKYTALTPELYAYMVEHRSERPVRDERARTRPDARTV</sequence>
<keyword evidence="2" id="KW-1185">Reference proteome</keyword>
<reference evidence="1 2" key="1">
    <citation type="submission" date="2020-03" db="EMBL/GenBank/DDBJ databases">
        <authorList>
            <consortium name="Genoscope - CEA"/>
            <person name="William W."/>
        </authorList>
    </citation>
    <scope>NUCLEOTIDE SEQUENCE [LARGE SCALE GENOMIC DNA]</scope>
    <source>
        <strain evidence="2">DSM 16959</strain>
    </source>
</reference>
<proteinExistence type="predicted"/>
<gene>
    <name evidence="1" type="ORF">DENOEST_0493</name>
</gene>
<organism evidence="1 2">
    <name type="scientific">Denitratisoma oestradiolicum</name>
    <dbReference type="NCBI Taxonomy" id="311182"/>
    <lineage>
        <taxon>Bacteria</taxon>
        <taxon>Pseudomonadati</taxon>
        <taxon>Pseudomonadota</taxon>
        <taxon>Betaproteobacteria</taxon>
        <taxon>Nitrosomonadales</taxon>
        <taxon>Sterolibacteriaceae</taxon>
        <taxon>Denitratisoma</taxon>
    </lineage>
</organism>
<protein>
    <submittedName>
        <fullName evidence="1">Uncharacterized protein</fullName>
    </submittedName>
</protein>
<dbReference type="Proteomes" id="UP000515733">
    <property type="component" value="Chromosome"/>
</dbReference>
<dbReference type="KEGG" id="doe:DENOEST_0493"/>